<dbReference type="AlphaFoldDB" id="A0A061QV16"/>
<name>A0A061QV16_9CHLO</name>
<gene>
    <name evidence="1" type="ORF">TSPGSL018_20362</name>
</gene>
<accession>A0A061QV16</accession>
<reference evidence="1" key="1">
    <citation type="submission" date="2014-05" db="EMBL/GenBank/DDBJ databases">
        <title>The transcriptome of the halophilic microalga Tetraselmis sp. GSL018 isolated from the Great Salt Lake, Utah.</title>
        <authorList>
            <person name="Jinkerson R.E."/>
            <person name="D'Adamo S."/>
            <person name="Posewitz M.C."/>
        </authorList>
    </citation>
    <scope>NUCLEOTIDE SEQUENCE</scope>
    <source>
        <strain evidence="1">GSL018</strain>
    </source>
</reference>
<sequence length="373" mass="42613">MAKTVFTYVTFCVIVYLKLFGELISATFDRHQNTNSQNLSVLDNGNQEPVELRENEVWFPRRRRGEQSVLCPHRSVPSIWPKVRWTVKPTGPLASRLRSIASVSSLAAEYVAAAEYVWERDTECPADFDELFSRPRLTLSSADCSKARRMETRQEMCWMLTSVRSSQKHVCHAAVNPALSPPWSIIWWFRQLRPSASVADMVREVEVQLRWNEYTWVVVDVMDPNVTIWEKKPGKVLPLQHHVGDIVPSSAYMYEMMIANHRLKNSTRPSRFLLVGDSSHVTEVMEEARQAFHDSKLVPWRRPSLTFRNNTREGLFHSAVALQLMVQAEYVILTLHSNLAAVASLARIKKTVYLGMFPDNGNSMSAVHLPGTS</sequence>
<proteinExistence type="predicted"/>
<protein>
    <submittedName>
        <fullName evidence="1">Uncharacterized protein</fullName>
    </submittedName>
</protein>
<organism evidence="1">
    <name type="scientific">Tetraselmis sp. GSL018</name>
    <dbReference type="NCBI Taxonomy" id="582737"/>
    <lineage>
        <taxon>Eukaryota</taxon>
        <taxon>Viridiplantae</taxon>
        <taxon>Chlorophyta</taxon>
        <taxon>core chlorophytes</taxon>
        <taxon>Chlorodendrophyceae</taxon>
        <taxon>Chlorodendrales</taxon>
        <taxon>Chlorodendraceae</taxon>
        <taxon>Tetraselmis</taxon>
    </lineage>
</organism>
<evidence type="ECO:0000313" key="1">
    <source>
        <dbReference type="EMBL" id="JAC63558.1"/>
    </source>
</evidence>
<dbReference type="EMBL" id="GBEZ01023322">
    <property type="protein sequence ID" value="JAC63558.1"/>
    <property type="molecule type" value="Transcribed_RNA"/>
</dbReference>